<reference evidence="1" key="2">
    <citation type="submission" date="2020-03" db="EMBL/GenBank/DDBJ databases">
        <title>Flavobacteriaceae bacterium strain TP-CH-4, a member of the family Flavobacteriaceae isolated from a deep-sea seamount.</title>
        <authorList>
            <person name="Zhang D.-C."/>
        </authorList>
    </citation>
    <scope>NUCLEOTIDE SEQUENCE</scope>
    <source>
        <strain evidence="1">TP-CH-4</strain>
    </source>
</reference>
<evidence type="ECO:0000313" key="2">
    <source>
        <dbReference type="Proteomes" id="UP000707206"/>
    </source>
</evidence>
<evidence type="ECO:0008006" key="3">
    <source>
        <dbReference type="Google" id="ProtNLM"/>
    </source>
</evidence>
<protein>
    <recommendedName>
        <fullName evidence="3">Carboxypeptidase-like regulatory domain-containing protein</fullName>
    </recommendedName>
</protein>
<organism evidence="1 2">
    <name type="scientific">Pelagihabitans pacificus</name>
    <dbReference type="NCBI Taxonomy" id="2696054"/>
    <lineage>
        <taxon>Bacteria</taxon>
        <taxon>Pseudomonadati</taxon>
        <taxon>Bacteroidota</taxon>
        <taxon>Flavobacteriia</taxon>
        <taxon>Flavobacteriales</taxon>
        <taxon>Flavobacteriaceae</taxon>
        <taxon>Pelagihabitans</taxon>
    </lineage>
</organism>
<dbReference type="Proteomes" id="UP000707206">
    <property type="component" value="Unassembled WGS sequence"/>
</dbReference>
<dbReference type="AlphaFoldDB" id="A0A967E6J2"/>
<comment type="caution">
    <text evidence="1">The sequence shown here is derived from an EMBL/GenBank/DDBJ whole genome shotgun (WGS) entry which is preliminary data.</text>
</comment>
<sequence>MSSLLAQSIMTAKVLDAVTKEPIPYVNIGFLNKGIGTVSDETGFFSLPLDKSIHSESDLVEISCIGYAKLVLPFARLLEDRKTIYELKPSPIQLNEIVLSARESNFRAFKGGKKVTIGYSYVSSGTLGYWKDQIALGGELGTVINTNKRIRKLNTLFFHVRENPSDSLLLRVNIYKQAKPYPSSKLGGKNILVMVKQNQGEIAVDLNPFGLVVADDFVVSLELLQVFGDGLGLALAATDIPGTSYIRYTSMGKWQRVRKSAMTYYLNTTVLRDKEMERLLGTELAETSVDKSIGSARTISGMVFFNGKPMKDVSITVMGTGAITRTSGNGRYSLDAKIGDILSYKSEGMKEVFRTVEEGRPSINVVLETQ</sequence>
<dbReference type="Pfam" id="PF13715">
    <property type="entry name" value="CarbopepD_reg_2"/>
    <property type="match status" value="1"/>
</dbReference>
<proteinExistence type="predicted"/>
<dbReference type="EMBL" id="VIKU02000002">
    <property type="protein sequence ID" value="NHF59224.1"/>
    <property type="molecule type" value="Genomic_DNA"/>
</dbReference>
<keyword evidence="2" id="KW-1185">Reference proteome</keyword>
<evidence type="ECO:0000313" key="1">
    <source>
        <dbReference type="EMBL" id="NHF59224.1"/>
    </source>
</evidence>
<dbReference type="RefSeq" id="WP_166204833.1">
    <property type="nucleotide sequence ID" value="NZ_VIKU02000002.1"/>
</dbReference>
<dbReference type="InterPro" id="IPR008969">
    <property type="entry name" value="CarboxyPept-like_regulatory"/>
</dbReference>
<name>A0A967E6J2_9FLAO</name>
<dbReference type="SUPFAM" id="SSF49464">
    <property type="entry name" value="Carboxypeptidase regulatory domain-like"/>
    <property type="match status" value="2"/>
</dbReference>
<reference evidence="1" key="1">
    <citation type="submission" date="2019-07" db="EMBL/GenBank/DDBJ databases">
        <authorList>
            <person name="De-Chao Zhang Q."/>
        </authorList>
    </citation>
    <scope>NUCLEOTIDE SEQUENCE</scope>
    <source>
        <strain evidence="1">TP-CH-4</strain>
    </source>
</reference>
<accession>A0A967E6J2</accession>
<gene>
    <name evidence="1" type="ORF">FK220_007725</name>
</gene>